<dbReference type="GO" id="GO:0009636">
    <property type="term" value="P:response to toxic substance"/>
    <property type="evidence" value="ECO:0007669"/>
    <property type="project" value="TreeGrafter"/>
</dbReference>
<dbReference type="Pfam" id="PF03051">
    <property type="entry name" value="Peptidase_C1_2"/>
    <property type="match status" value="1"/>
</dbReference>
<sequence>MEQSAIIPAVPQVVAPAAPGLNWDTICEFKKSFQESKHCRLAQDVCTTVDPLQVCLDRTTVRDTNHVFEHTVPPEAKPITNQLASGRCWIFSCLNMMRLPFMEKKNIDKFEFSQSYLFFWDKVERCNYMLKAYVETAQRDEPVDGRLVQFLLSNPTNDGGQWDMLVNLIEKYGVVPKQCFPESYNSESSKQMNDILSHMLRENCLKLRKMVESNEDDDTLNEEINTMMGAVYRVVSMCLGTPPETISFEYREKVVDTYRRIGPLTPYEFYRDEVKPLVDVSEKICLVNDPRPQNPYKKLYSVEFLGNMVKGRTTLYNNQPIEVMKDAAAESIKNGQAVWFGCDVGKQSLGKLGINDMNVYDQELLFDVPWKSMNKAERLIYGDSLMTHAMILSGFTEKDGKEKEYKKWRVENSWGKAAGSQGYLAMSDDWFSEYVFEVVVDKKYVSDDVLAVMRQSAKILDAWDPMGALA</sequence>
<dbReference type="GO" id="GO:0006508">
    <property type="term" value="P:proteolysis"/>
    <property type="evidence" value="ECO:0007669"/>
    <property type="project" value="UniProtKB-KW"/>
</dbReference>
<dbReference type="PROSITE" id="PS00139">
    <property type="entry name" value="THIOL_PROTEASE_CYS"/>
    <property type="match status" value="1"/>
</dbReference>
<dbReference type="PANTHER" id="PTHR10363:SF2">
    <property type="entry name" value="BLEOMYCIN HYDROLASE"/>
    <property type="match status" value="1"/>
</dbReference>
<evidence type="ECO:0000256" key="4">
    <source>
        <dbReference type="ARBA" id="ARBA00022227"/>
    </source>
</evidence>
<evidence type="ECO:0000256" key="5">
    <source>
        <dbReference type="ARBA" id="ARBA00022490"/>
    </source>
</evidence>
<evidence type="ECO:0000256" key="10">
    <source>
        <dbReference type="PIRSR" id="PIRSR005700-1"/>
    </source>
</evidence>
<keyword evidence="7 9" id="KW-0378">Hydrolase</keyword>
<dbReference type="PIRSF" id="PIRSF005700">
    <property type="entry name" value="PepC"/>
    <property type="match status" value="1"/>
</dbReference>
<evidence type="ECO:0000256" key="6">
    <source>
        <dbReference type="ARBA" id="ARBA00022670"/>
    </source>
</evidence>
<dbReference type="AlphaFoldDB" id="A0A9Q1DP35"/>
<comment type="subcellular location">
    <subcellularLocation>
        <location evidence="2 9">Cytoplasm</location>
    </subcellularLocation>
</comment>
<evidence type="ECO:0000256" key="1">
    <source>
        <dbReference type="ARBA" id="ARBA00000423"/>
    </source>
</evidence>
<dbReference type="OrthoDB" id="2666448at2759"/>
<dbReference type="EMBL" id="JAFJMO010000005">
    <property type="protein sequence ID" value="KAJ8276063.1"/>
    <property type="molecule type" value="Genomic_DNA"/>
</dbReference>
<dbReference type="InterPro" id="IPR000169">
    <property type="entry name" value="Pept_cys_AS"/>
</dbReference>
<name>A0A9Q1DP35_CONCO</name>
<dbReference type="GO" id="GO:0043418">
    <property type="term" value="P:homocysteine catabolic process"/>
    <property type="evidence" value="ECO:0007669"/>
    <property type="project" value="TreeGrafter"/>
</dbReference>
<feature type="active site" evidence="10">
    <location>
        <position position="388"/>
    </location>
</feature>
<dbReference type="InterPro" id="IPR004134">
    <property type="entry name" value="Peptidase_C1B"/>
</dbReference>
<dbReference type="GO" id="GO:0070005">
    <property type="term" value="F:cysteine-type aminopeptidase activity"/>
    <property type="evidence" value="ECO:0007669"/>
    <property type="project" value="InterPro"/>
</dbReference>
<dbReference type="PANTHER" id="PTHR10363">
    <property type="entry name" value="BLEOMYCIN HYDROLASE"/>
    <property type="match status" value="1"/>
</dbReference>
<evidence type="ECO:0000256" key="8">
    <source>
        <dbReference type="ARBA" id="ARBA00022807"/>
    </source>
</evidence>
<dbReference type="Gene3D" id="3.90.70.10">
    <property type="entry name" value="Cysteine proteinases"/>
    <property type="match status" value="1"/>
</dbReference>
<keyword evidence="12" id="KW-1185">Reference proteome</keyword>
<dbReference type="EC" id="3.4.22.40" evidence="3 9"/>
<evidence type="ECO:0000256" key="9">
    <source>
        <dbReference type="PIRNR" id="PIRNR005700"/>
    </source>
</evidence>
<proteinExistence type="inferred from homology"/>
<comment type="catalytic activity">
    <reaction evidence="1 9">
        <text>Inactivates bleomycin B2 (a cytotoxic glycometallopeptide) by hydrolysis of a carboxyamide bond of beta-aminoalanine, but also shows general aminopeptidase activity. The specificity varies somewhat with source, but amino acid arylamides of Met, Leu and Ala are preferred.</text>
        <dbReference type="EC" id="3.4.22.40"/>
    </reaction>
</comment>
<keyword evidence="8 9" id="KW-0788">Thiol protease</keyword>
<comment type="similarity">
    <text evidence="9">Belongs to the peptidase C1 family.</text>
</comment>
<gene>
    <name evidence="11" type="ORF">COCON_G00078150</name>
</gene>
<accession>A0A9Q1DP35</accession>
<dbReference type="SUPFAM" id="SSF54001">
    <property type="entry name" value="Cysteine proteinases"/>
    <property type="match status" value="1"/>
</dbReference>
<dbReference type="GO" id="GO:0004197">
    <property type="term" value="F:cysteine-type endopeptidase activity"/>
    <property type="evidence" value="ECO:0007669"/>
    <property type="project" value="UniProtKB-EC"/>
</dbReference>
<evidence type="ECO:0000256" key="7">
    <source>
        <dbReference type="ARBA" id="ARBA00022801"/>
    </source>
</evidence>
<feature type="active site" evidence="10">
    <location>
        <position position="88"/>
    </location>
</feature>
<evidence type="ECO:0000256" key="3">
    <source>
        <dbReference type="ARBA" id="ARBA00012465"/>
    </source>
</evidence>
<dbReference type="InterPro" id="IPR038765">
    <property type="entry name" value="Papain-like_cys_pep_sf"/>
</dbReference>
<protein>
    <recommendedName>
        <fullName evidence="4 9">Bleomycin hydrolase</fullName>
        <ecNumber evidence="3 9">3.4.22.40</ecNumber>
    </recommendedName>
</protein>
<evidence type="ECO:0000313" key="12">
    <source>
        <dbReference type="Proteomes" id="UP001152803"/>
    </source>
</evidence>
<dbReference type="CDD" id="cd00585">
    <property type="entry name" value="Peptidase_C1B"/>
    <property type="match status" value="1"/>
</dbReference>
<feature type="active site" evidence="10">
    <location>
        <position position="412"/>
    </location>
</feature>
<evidence type="ECO:0000313" key="11">
    <source>
        <dbReference type="EMBL" id="KAJ8276063.1"/>
    </source>
</evidence>
<dbReference type="GO" id="GO:0005737">
    <property type="term" value="C:cytoplasm"/>
    <property type="evidence" value="ECO:0007669"/>
    <property type="project" value="UniProtKB-SubCell"/>
</dbReference>
<dbReference type="FunFam" id="3.90.70.10:FF:000021">
    <property type="entry name" value="Bleomycin hydrolase"/>
    <property type="match status" value="1"/>
</dbReference>
<comment type="caution">
    <text evidence="11">The sequence shown here is derived from an EMBL/GenBank/DDBJ whole genome shotgun (WGS) entry which is preliminary data.</text>
</comment>
<evidence type="ECO:0000256" key="2">
    <source>
        <dbReference type="ARBA" id="ARBA00004496"/>
    </source>
</evidence>
<dbReference type="Proteomes" id="UP001152803">
    <property type="component" value="Unassembled WGS sequence"/>
</dbReference>
<keyword evidence="5 9" id="KW-0963">Cytoplasm</keyword>
<reference evidence="11" key="1">
    <citation type="journal article" date="2023" name="Science">
        <title>Genome structures resolve the early diversification of teleost fishes.</title>
        <authorList>
            <person name="Parey E."/>
            <person name="Louis A."/>
            <person name="Montfort J."/>
            <person name="Bouchez O."/>
            <person name="Roques C."/>
            <person name="Iampietro C."/>
            <person name="Lluch J."/>
            <person name="Castinel A."/>
            <person name="Donnadieu C."/>
            <person name="Desvignes T."/>
            <person name="Floi Bucao C."/>
            <person name="Jouanno E."/>
            <person name="Wen M."/>
            <person name="Mejri S."/>
            <person name="Dirks R."/>
            <person name="Jansen H."/>
            <person name="Henkel C."/>
            <person name="Chen W.J."/>
            <person name="Zahm M."/>
            <person name="Cabau C."/>
            <person name="Klopp C."/>
            <person name="Thompson A.W."/>
            <person name="Robinson-Rechavi M."/>
            <person name="Braasch I."/>
            <person name="Lecointre G."/>
            <person name="Bobe J."/>
            <person name="Postlethwait J.H."/>
            <person name="Berthelot C."/>
            <person name="Roest Crollius H."/>
            <person name="Guiguen Y."/>
        </authorList>
    </citation>
    <scope>NUCLEOTIDE SEQUENCE</scope>
    <source>
        <strain evidence="11">Concon-B</strain>
    </source>
</reference>
<organism evidence="11 12">
    <name type="scientific">Conger conger</name>
    <name type="common">Conger eel</name>
    <name type="synonym">Muraena conger</name>
    <dbReference type="NCBI Taxonomy" id="82655"/>
    <lineage>
        <taxon>Eukaryota</taxon>
        <taxon>Metazoa</taxon>
        <taxon>Chordata</taxon>
        <taxon>Craniata</taxon>
        <taxon>Vertebrata</taxon>
        <taxon>Euteleostomi</taxon>
        <taxon>Actinopterygii</taxon>
        <taxon>Neopterygii</taxon>
        <taxon>Teleostei</taxon>
        <taxon>Anguilliformes</taxon>
        <taxon>Congridae</taxon>
        <taxon>Conger</taxon>
    </lineage>
</organism>
<keyword evidence="6 9" id="KW-0645">Protease</keyword>